<keyword evidence="5" id="KW-1185">Reference proteome</keyword>
<accession>A0A8D2P066</accession>
<keyword evidence="2" id="KW-0649">Protein kinase inhibitor</keyword>
<proteinExistence type="inferred from homology"/>
<name>A0A8D2P066_ZOSLA</name>
<dbReference type="Ensembl" id="ENSZLMT00000007112.1">
    <property type="protein sequence ID" value="ENSZLMP00000006917.1"/>
    <property type="gene ID" value="ENSZLMG00000004896.1"/>
</dbReference>
<sequence length="74" mass="7671">SSGTAHHSLGTIRGVQRGGDLPLGTLPGGDLGRGEHGGRKFIALLVSLCFPVVIEDDRIDDVLQNLSEKAPPGV</sequence>
<evidence type="ECO:0000256" key="2">
    <source>
        <dbReference type="ARBA" id="ARBA00023013"/>
    </source>
</evidence>
<comment type="similarity">
    <text evidence="1">Belongs to the CAMK2N family.</text>
</comment>
<organism evidence="4 5">
    <name type="scientific">Zosterops lateralis melanops</name>
    <dbReference type="NCBI Taxonomy" id="1220523"/>
    <lineage>
        <taxon>Eukaryota</taxon>
        <taxon>Metazoa</taxon>
        <taxon>Chordata</taxon>
        <taxon>Craniata</taxon>
        <taxon>Vertebrata</taxon>
        <taxon>Euteleostomi</taxon>
        <taxon>Archelosauria</taxon>
        <taxon>Archosauria</taxon>
        <taxon>Dinosauria</taxon>
        <taxon>Saurischia</taxon>
        <taxon>Theropoda</taxon>
        <taxon>Coelurosauria</taxon>
        <taxon>Aves</taxon>
        <taxon>Neognathae</taxon>
        <taxon>Neoaves</taxon>
        <taxon>Telluraves</taxon>
        <taxon>Australaves</taxon>
        <taxon>Passeriformes</taxon>
        <taxon>Sylvioidea</taxon>
        <taxon>Zosteropidae</taxon>
        <taxon>Zosterops</taxon>
    </lineage>
</organism>
<evidence type="ECO:0000313" key="4">
    <source>
        <dbReference type="Ensembl" id="ENSZLMP00000006917.1"/>
    </source>
</evidence>
<dbReference type="GO" id="GO:0004860">
    <property type="term" value="F:protein kinase inhibitor activity"/>
    <property type="evidence" value="ECO:0007669"/>
    <property type="project" value="UniProtKB-KW"/>
</dbReference>
<reference evidence="4" key="2">
    <citation type="submission" date="2025-09" db="UniProtKB">
        <authorList>
            <consortium name="Ensembl"/>
        </authorList>
    </citation>
    <scope>IDENTIFICATION</scope>
</reference>
<feature type="region of interest" description="Disordered" evidence="3">
    <location>
        <begin position="1"/>
        <end position="31"/>
    </location>
</feature>
<dbReference type="Proteomes" id="UP000694401">
    <property type="component" value="Unassembled WGS sequence"/>
</dbReference>
<dbReference type="Pfam" id="PF15170">
    <property type="entry name" value="CaM-KIIN"/>
    <property type="match status" value="1"/>
</dbReference>
<reference evidence="4" key="1">
    <citation type="submission" date="2025-08" db="UniProtKB">
        <authorList>
            <consortium name="Ensembl"/>
        </authorList>
    </citation>
    <scope>IDENTIFICATION</scope>
</reference>
<evidence type="ECO:0000256" key="1">
    <source>
        <dbReference type="ARBA" id="ARBA00009996"/>
    </source>
</evidence>
<protein>
    <submittedName>
        <fullName evidence="4">Uncharacterized protein</fullName>
    </submittedName>
</protein>
<evidence type="ECO:0000256" key="3">
    <source>
        <dbReference type="SAM" id="MobiDB-lite"/>
    </source>
</evidence>
<evidence type="ECO:0000313" key="5">
    <source>
        <dbReference type="Proteomes" id="UP000694401"/>
    </source>
</evidence>
<dbReference type="AlphaFoldDB" id="A0A8D2P066"/>
<dbReference type="InterPro" id="IPR026779">
    <property type="entry name" value="Camk2n"/>
</dbReference>